<dbReference type="InterPro" id="IPR005175">
    <property type="entry name" value="PPC_dom"/>
</dbReference>
<dbReference type="PANTHER" id="PTHR34988:SF1">
    <property type="entry name" value="DNA-BINDING PROTEIN"/>
    <property type="match status" value="1"/>
</dbReference>
<name>A0ABY7SJK6_9RHOB</name>
<dbReference type="RefSeq" id="WP_271883692.1">
    <property type="nucleotide sequence ID" value="NZ_CP067136.1"/>
</dbReference>
<feature type="domain" description="PPC" evidence="1">
    <location>
        <begin position="15"/>
        <end position="146"/>
    </location>
</feature>
<sequence length="156" mass="16971">MTDSASRTDIAHYAPSRGLFAAMRLAPGSDLIAGLRQAQRESGAQAMAVVACVGSLDRVQLLHADQTGPTPYRGRYEITSLSGTIDPQRQHLHLSMADGEGRCYGCHLLPGTTIYTTAEITLLLLTDIRFAREPCPQSGFDELAIYKRMPMGDFTV</sequence>
<accession>A0ABY7SJK6</accession>
<dbReference type="SUPFAM" id="SSF117856">
    <property type="entry name" value="AF0104/ALDC/Ptd012-like"/>
    <property type="match status" value="1"/>
</dbReference>
<evidence type="ECO:0000313" key="3">
    <source>
        <dbReference type="Proteomes" id="UP001219349"/>
    </source>
</evidence>
<dbReference type="Proteomes" id="UP001219349">
    <property type="component" value="Chromosome"/>
</dbReference>
<organism evidence="2 3">
    <name type="scientific">Paracoccus fistulariae</name>
    <dbReference type="NCBI Taxonomy" id="658446"/>
    <lineage>
        <taxon>Bacteria</taxon>
        <taxon>Pseudomonadati</taxon>
        <taxon>Pseudomonadota</taxon>
        <taxon>Alphaproteobacteria</taxon>
        <taxon>Rhodobacterales</taxon>
        <taxon>Paracoccaceae</taxon>
        <taxon>Paracoccus</taxon>
    </lineage>
</organism>
<dbReference type="PANTHER" id="PTHR34988">
    <property type="entry name" value="PROTEIN, PUTATIVE-RELATED"/>
    <property type="match status" value="1"/>
</dbReference>
<dbReference type="GO" id="GO:0003677">
    <property type="term" value="F:DNA binding"/>
    <property type="evidence" value="ECO:0007669"/>
    <property type="project" value="UniProtKB-KW"/>
</dbReference>
<dbReference type="PROSITE" id="PS51742">
    <property type="entry name" value="PPC"/>
    <property type="match status" value="1"/>
</dbReference>
<dbReference type="EMBL" id="CP067136">
    <property type="protein sequence ID" value="WCR07059.1"/>
    <property type="molecule type" value="Genomic_DNA"/>
</dbReference>
<gene>
    <name evidence="2" type="ORF">JHX87_16610</name>
</gene>
<dbReference type="Gene3D" id="3.30.1330.80">
    <property type="entry name" value="Hypothetical protein, similar to alpha- acetolactate decarboxylase, domain 2"/>
    <property type="match status" value="1"/>
</dbReference>
<dbReference type="CDD" id="cd11378">
    <property type="entry name" value="DUF296"/>
    <property type="match status" value="1"/>
</dbReference>
<dbReference type="Pfam" id="PF03479">
    <property type="entry name" value="PCC"/>
    <property type="match status" value="1"/>
</dbReference>
<evidence type="ECO:0000259" key="1">
    <source>
        <dbReference type="PROSITE" id="PS51742"/>
    </source>
</evidence>
<proteinExistence type="predicted"/>
<keyword evidence="2" id="KW-0238">DNA-binding</keyword>
<keyword evidence="3" id="KW-1185">Reference proteome</keyword>
<protein>
    <submittedName>
        <fullName evidence="2">DNA-binding protein</fullName>
    </submittedName>
</protein>
<evidence type="ECO:0000313" key="2">
    <source>
        <dbReference type="EMBL" id="WCR07059.1"/>
    </source>
</evidence>
<reference evidence="2 3" key="1">
    <citation type="submission" date="2021-01" db="EMBL/GenBank/DDBJ databases">
        <title>Biogeographic distribution of Paracoccus.</title>
        <authorList>
            <person name="Hollensteiner J."/>
            <person name="Leineberger J."/>
            <person name="Brinkhoff T."/>
            <person name="Daniel R."/>
        </authorList>
    </citation>
    <scope>NUCLEOTIDE SEQUENCE [LARGE SCALE GENOMIC DNA]</scope>
    <source>
        <strain evidence="2 3">KCTC 22803</strain>
    </source>
</reference>